<evidence type="ECO:0000313" key="3">
    <source>
        <dbReference type="Proteomes" id="UP000680865"/>
    </source>
</evidence>
<evidence type="ECO:0000256" key="1">
    <source>
        <dbReference type="SAM" id="SignalP"/>
    </source>
</evidence>
<dbReference type="Gene3D" id="2.60.20.10">
    <property type="entry name" value="Crystallins"/>
    <property type="match status" value="1"/>
</dbReference>
<keyword evidence="3" id="KW-1185">Reference proteome</keyword>
<organism evidence="2 3">
    <name type="scientific">Winogradskya consettensis</name>
    <dbReference type="NCBI Taxonomy" id="113560"/>
    <lineage>
        <taxon>Bacteria</taxon>
        <taxon>Bacillati</taxon>
        <taxon>Actinomycetota</taxon>
        <taxon>Actinomycetes</taxon>
        <taxon>Micromonosporales</taxon>
        <taxon>Micromonosporaceae</taxon>
        <taxon>Winogradskya</taxon>
    </lineage>
</organism>
<accession>A0A919T0H2</accession>
<protein>
    <recommendedName>
        <fullName evidence="4">Peptidase inhibitor family I36</fullName>
    </recommendedName>
</protein>
<dbReference type="RefSeq" id="WP_213001605.1">
    <property type="nucleotide sequence ID" value="NZ_BAAATW010000001.1"/>
</dbReference>
<comment type="caution">
    <text evidence="2">The sequence shown here is derived from an EMBL/GenBank/DDBJ whole genome shotgun (WGS) entry which is preliminary data.</text>
</comment>
<dbReference type="AlphaFoldDB" id="A0A919T0H2"/>
<name>A0A919T0H2_9ACTN</name>
<reference evidence="2" key="1">
    <citation type="submission" date="2021-03" db="EMBL/GenBank/DDBJ databases">
        <title>Whole genome shotgun sequence of Actinoplanes consettensis NBRC 14913.</title>
        <authorList>
            <person name="Komaki H."/>
            <person name="Tamura T."/>
        </authorList>
    </citation>
    <scope>NUCLEOTIDE SEQUENCE</scope>
    <source>
        <strain evidence="2">NBRC 14913</strain>
    </source>
</reference>
<feature type="signal peptide" evidence="1">
    <location>
        <begin position="1"/>
        <end position="30"/>
    </location>
</feature>
<feature type="chain" id="PRO_5037735096" description="Peptidase inhibitor family I36" evidence="1">
    <location>
        <begin position="31"/>
        <end position="132"/>
    </location>
</feature>
<sequence>MKKRTILGSALGAVLAIAGSMAVMPTAAQAAYTCQNNEVCIFSDYDLRGTVLVVYSGAHNFTSNWHFFNGLAVNDNASSIINNTGRGVFVSEDFDGKGYYNATIKAHSQMNFKGREQKFELPNDVMSYIRVG</sequence>
<evidence type="ECO:0008006" key="4">
    <source>
        <dbReference type="Google" id="ProtNLM"/>
    </source>
</evidence>
<keyword evidence="1" id="KW-0732">Signal</keyword>
<dbReference type="EMBL" id="BOQP01000043">
    <property type="protein sequence ID" value="GIM80588.1"/>
    <property type="molecule type" value="Genomic_DNA"/>
</dbReference>
<evidence type="ECO:0000313" key="2">
    <source>
        <dbReference type="EMBL" id="GIM80588.1"/>
    </source>
</evidence>
<gene>
    <name evidence="2" type="ORF">Aco04nite_71560</name>
</gene>
<proteinExistence type="predicted"/>
<dbReference type="Proteomes" id="UP000680865">
    <property type="component" value="Unassembled WGS sequence"/>
</dbReference>
<dbReference type="Pfam" id="PF03995">
    <property type="entry name" value="Inhibitor_I36"/>
    <property type="match status" value="1"/>
</dbReference>